<protein>
    <recommendedName>
        <fullName evidence="1">Ig-like domain-containing protein</fullName>
    </recommendedName>
</protein>
<name>A0ABD0NUB6_CIRMR</name>
<keyword evidence="3" id="KW-1185">Reference proteome</keyword>
<dbReference type="Proteomes" id="UP001529510">
    <property type="component" value="Unassembled WGS sequence"/>
</dbReference>
<dbReference type="SUPFAM" id="SSF48726">
    <property type="entry name" value="Immunoglobulin"/>
    <property type="match status" value="1"/>
</dbReference>
<dbReference type="InterPro" id="IPR013783">
    <property type="entry name" value="Ig-like_fold"/>
</dbReference>
<accession>A0ABD0NUB6</accession>
<proteinExistence type="predicted"/>
<reference evidence="2 3" key="1">
    <citation type="submission" date="2024-05" db="EMBL/GenBank/DDBJ databases">
        <title>Genome sequencing and assembly of Indian major carp, Cirrhinus mrigala (Hamilton, 1822).</title>
        <authorList>
            <person name="Mohindra V."/>
            <person name="Chowdhury L.M."/>
            <person name="Lal K."/>
            <person name="Jena J.K."/>
        </authorList>
    </citation>
    <scope>NUCLEOTIDE SEQUENCE [LARGE SCALE GENOMIC DNA]</scope>
    <source>
        <strain evidence="2">CM1030</strain>
        <tissue evidence="2">Blood</tissue>
    </source>
</reference>
<dbReference type="PROSITE" id="PS50835">
    <property type="entry name" value="IG_LIKE"/>
    <property type="match status" value="1"/>
</dbReference>
<organism evidence="2 3">
    <name type="scientific">Cirrhinus mrigala</name>
    <name type="common">Mrigala</name>
    <dbReference type="NCBI Taxonomy" id="683832"/>
    <lineage>
        <taxon>Eukaryota</taxon>
        <taxon>Metazoa</taxon>
        <taxon>Chordata</taxon>
        <taxon>Craniata</taxon>
        <taxon>Vertebrata</taxon>
        <taxon>Euteleostomi</taxon>
        <taxon>Actinopterygii</taxon>
        <taxon>Neopterygii</taxon>
        <taxon>Teleostei</taxon>
        <taxon>Ostariophysi</taxon>
        <taxon>Cypriniformes</taxon>
        <taxon>Cyprinidae</taxon>
        <taxon>Labeoninae</taxon>
        <taxon>Labeonini</taxon>
        <taxon>Cirrhinus</taxon>
    </lineage>
</organism>
<evidence type="ECO:0000313" key="3">
    <source>
        <dbReference type="Proteomes" id="UP001529510"/>
    </source>
</evidence>
<gene>
    <name evidence="2" type="ORF">M9458_041090</name>
</gene>
<evidence type="ECO:0000259" key="1">
    <source>
        <dbReference type="PROSITE" id="PS50835"/>
    </source>
</evidence>
<dbReference type="InterPro" id="IPR036179">
    <property type="entry name" value="Ig-like_dom_sf"/>
</dbReference>
<evidence type="ECO:0000313" key="2">
    <source>
        <dbReference type="EMBL" id="KAL0165337.1"/>
    </source>
</evidence>
<comment type="caution">
    <text evidence="2">The sequence shown here is derived from an EMBL/GenBank/DDBJ whole genome shotgun (WGS) entry which is preliminary data.</text>
</comment>
<dbReference type="AlphaFoldDB" id="A0ABD0NUB6"/>
<sequence length="120" mass="13604">MCVSSSNDFLSVRVSDPPAVEPVWQEVRQGLGRQVSMNCRVLRAHPSRVLRYEWRLGSRLLHAGTFDSRDDTDYTIRNLAREGYGEYTCDIINQAGPGRCTFLVTGETPPTPHHTHYITI</sequence>
<dbReference type="InterPro" id="IPR007110">
    <property type="entry name" value="Ig-like_dom"/>
</dbReference>
<dbReference type="EMBL" id="JAMKFB020000020">
    <property type="protein sequence ID" value="KAL0165337.1"/>
    <property type="molecule type" value="Genomic_DNA"/>
</dbReference>
<dbReference type="Gene3D" id="2.60.40.10">
    <property type="entry name" value="Immunoglobulins"/>
    <property type="match status" value="1"/>
</dbReference>
<feature type="domain" description="Ig-like" evidence="1">
    <location>
        <begin position="18"/>
        <end position="105"/>
    </location>
</feature>